<feature type="binding site" evidence="9">
    <location>
        <begin position="106"/>
        <end position="114"/>
    </location>
    <ligand>
        <name>5-phospho-alpha-D-ribose 1-diphosphate</name>
        <dbReference type="ChEBI" id="CHEBI:58017"/>
    </ligand>
</feature>
<feature type="domain" description="Glycosyl transferase family 3" evidence="10">
    <location>
        <begin position="73"/>
        <end position="321"/>
    </location>
</feature>
<name>A0A246K6F9_9SPHN</name>
<dbReference type="InterPro" id="IPR035902">
    <property type="entry name" value="Nuc_phospho_transferase"/>
</dbReference>
<feature type="binding site" evidence="9">
    <location>
        <position position="78"/>
    </location>
    <ligand>
        <name>anthranilate</name>
        <dbReference type="ChEBI" id="CHEBI:16567"/>
        <label>1</label>
    </ligand>
</feature>
<dbReference type="NCBIfam" id="TIGR01245">
    <property type="entry name" value="trpD"/>
    <property type="match status" value="1"/>
</dbReference>
<comment type="catalytic activity">
    <reaction evidence="7 9">
        <text>N-(5-phospho-beta-D-ribosyl)anthranilate + diphosphate = 5-phospho-alpha-D-ribose 1-diphosphate + anthranilate</text>
        <dbReference type="Rhea" id="RHEA:11768"/>
        <dbReference type="ChEBI" id="CHEBI:16567"/>
        <dbReference type="ChEBI" id="CHEBI:18277"/>
        <dbReference type="ChEBI" id="CHEBI:33019"/>
        <dbReference type="ChEBI" id="CHEBI:58017"/>
        <dbReference type="EC" id="2.4.2.18"/>
    </reaction>
</comment>
<dbReference type="InterPro" id="IPR036320">
    <property type="entry name" value="Glycosyl_Trfase_fam3_N_dom_sf"/>
</dbReference>
<evidence type="ECO:0000256" key="9">
    <source>
        <dbReference type="HAMAP-Rule" id="MF_00211"/>
    </source>
</evidence>
<dbReference type="GO" id="GO:0000287">
    <property type="term" value="F:magnesium ion binding"/>
    <property type="evidence" value="ECO:0007669"/>
    <property type="project" value="UniProtKB-UniRule"/>
</dbReference>
<dbReference type="EC" id="2.4.2.18" evidence="9"/>
<evidence type="ECO:0000256" key="4">
    <source>
        <dbReference type="ARBA" id="ARBA00022679"/>
    </source>
</evidence>
<feature type="binding site" evidence="9">
    <location>
        <position position="224"/>
    </location>
    <ligand>
        <name>Mg(2+)</name>
        <dbReference type="ChEBI" id="CHEBI:18420"/>
        <label>2</label>
    </ligand>
</feature>
<feature type="binding site" evidence="9">
    <location>
        <begin position="81"/>
        <end position="82"/>
    </location>
    <ligand>
        <name>5-phospho-alpha-D-ribose 1-diphosphate</name>
        <dbReference type="ChEBI" id="CHEBI:58017"/>
    </ligand>
</feature>
<dbReference type="FunFam" id="3.40.1030.10:FF:000002">
    <property type="entry name" value="Anthranilate phosphoribosyltransferase"/>
    <property type="match status" value="1"/>
</dbReference>
<dbReference type="InterPro" id="IPR005940">
    <property type="entry name" value="Anthranilate_Pribosyl_Tfrase"/>
</dbReference>
<feature type="binding site" evidence="9">
    <location>
        <position position="90"/>
    </location>
    <ligand>
        <name>Mg(2+)</name>
        <dbReference type="ChEBI" id="CHEBI:18420"/>
        <label>1</label>
    </ligand>
</feature>
<evidence type="ECO:0000259" key="10">
    <source>
        <dbReference type="Pfam" id="PF00591"/>
    </source>
</evidence>
<gene>
    <name evidence="9 12" type="primary">trpD</name>
    <name evidence="12" type="ORF">CDQ91_03560</name>
</gene>
<feature type="binding site" evidence="9">
    <location>
        <position position="86"/>
    </location>
    <ligand>
        <name>5-phospho-alpha-D-ribose 1-diphosphate</name>
        <dbReference type="ChEBI" id="CHEBI:58017"/>
    </ligand>
</feature>
<dbReference type="Proteomes" id="UP000197097">
    <property type="component" value="Unassembled WGS sequence"/>
</dbReference>
<evidence type="ECO:0000256" key="1">
    <source>
        <dbReference type="ARBA" id="ARBA00004907"/>
    </source>
</evidence>
<keyword evidence="9" id="KW-0479">Metal-binding</keyword>
<feature type="binding site" evidence="9">
    <location>
        <position position="223"/>
    </location>
    <ligand>
        <name>Mg(2+)</name>
        <dbReference type="ChEBI" id="CHEBI:18420"/>
        <label>2</label>
    </ligand>
</feature>
<dbReference type="GO" id="GO:0005829">
    <property type="term" value="C:cytosol"/>
    <property type="evidence" value="ECO:0007669"/>
    <property type="project" value="TreeGrafter"/>
</dbReference>
<sequence>MSRFGPFPDPSTLLADDEAAAAFATMLDGGASGEHIAEFLSALSDRGETMVEIAAAAQAMRDRLIPINAPAGAIDVCGTGGDGHHTLNVSTAVAIVVAACEVPVAKHGNRAASSKSGAADTLEVLGLDMERASQLAEAQLAHLGICFLFAAHHHPAMKRIMPIRKALGRRTIFNLMGPLANPARVTRQLVGIARPAYVAVYAEALHRLGTEHSRVISGDEGLDELSLAGGNEVAVVTPEGVRMQRSHAADAGLPTRPLADIRGGDAAYNAKALRALLQGEPGAYRDAVLYNAAEALVVAGTVDNMIDGVEEAAEAIDKGLANALLNCWIAYK</sequence>
<feature type="binding site" evidence="9">
    <location>
        <position position="118"/>
    </location>
    <ligand>
        <name>5-phospho-alpha-D-ribose 1-diphosphate</name>
        <dbReference type="ChEBI" id="CHEBI:58017"/>
    </ligand>
</feature>
<dbReference type="HAMAP" id="MF_00211">
    <property type="entry name" value="TrpD"/>
    <property type="match status" value="1"/>
</dbReference>
<feature type="binding site" evidence="9">
    <location>
        <position position="109"/>
    </location>
    <ligand>
        <name>anthranilate</name>
        <dbReference type="ChEBI" id="CHEBI:16567"/>
        <label>1</label>
    </ligand>
</feature>
<feature type="domain" description="Glycosyl transferase family 3 N-terminal" evidence="11">
    <location>
        <begin position="14"/>
        <end position="63"/>
    </location>
</feature>
<dbReference type="OrthoDB" id="9806430at2"/>
<feature type="binding site" evidence="9">
    <location>
        <position position="224"/>
    </location>
    <ligand>
        <name>Mg(2+)</name>
        <dbReference type="ChEBI" id="CHEBI:18420"/>
        <label>1</label>
    </ligand>
</feature>
<evidence type="ECO:0000256" key="6">
    <source>
        <dbReference type="ARBA" id="ARBA00023141"/>
    </source>
</evidence>
<comment type="pathway">
    <text evidence="1 9">Amino-acid biosynthesis; L-tryptophan biosynthesis; L-tryptophan from chorismate: step 2/5.</text>
</comment>
<comment type="similarity">
    <text evidence="8">In the C-terminal section; belongs to the anthranilate phosphoribosyltransferase family.</text>
</comment>
<comment type="caution">
    <text evidence="12">The sequence shown here is derived from an EMBL/GenBank/DDBJ whole genome shotgun (WGS) entry which is preliminary data.</text>
</comment>
<comment type="subunit">
    <text evidence="9">Homodimer.</text>
</comment>
<dbReference type="Gene3D" id="3.40.1030.10">
    <property type="entry name" value="Nucleoside phosphorylase/phosphoribosyltransferase catalytic domain"/>
    <property type="match status" value="1"/>
</dbReference>
<reference evidence="12 13" key="1">
    <citation type="journal article" date="2002" name="Int. J. Syst. Evol. Microbiol.">
        <title>Sphingopyxis witflariensis sp. nov., isolated from activated sludge.</title>
        <authorList>
            <person name="Kampfer P."/>
            <person name="Witzenberger R."/>
            <person name="Denner E.B."/>
            <person name="Busse H.J."/>
            <person name="Neef A."/>
        </authorList>
    </citation>
    <scope>NUCLEOTIDE SEQUENCE [LARGE SCALE GENOMIC DNA]</scope>
    <source>
        <strain evidence="12 13">DSM 14551</strain>
    </source>
</reference>
<keyword evidence="3 9" id="KW-0328">Glycosyltransferase</keyword>
<protein>
    <recommendedName>
        <fullName evidence="9">Anthranilate phosphoribosyltransferase</fullName>
        <ecNumber evidence="9">2.4.2.18</ecNumber>
    </recommendedName>
</protein>
<evidence type="ECO:0000256" key="5">
    <source>
        <dbReference type="ARBA" id="ARBA00022822"/>
    </source>
</evidence>
<dbReference type="Gene3D" id="1.20.970.10">
    <property type="entry name" value="Transferase, Pyrimidine Nucleoside Phosphorylase, Chain C"/>
    <property type="match status" value="1"/>
</dbReference>
<evidence type="ECO:0000313" key="12">
    <source>
        <dbReference type="EMBL" id="OWR01475.1"/>
    </source>
</evidence>
<organism evidence="12 13">
    <name type="scientific">Sphingopyxis witflariensis</name>
    <dbReference type="NCBI Taxonomy" id="173675"/>
    <lineage>
        <taxon>Bacteria</taxon>
        <taxon>Pseudomonadati</taxon>
        <taxon>Pseudomonadota</taxon>
        <taxon>Alphaproteobacteria</taxon>
        <taxon>Sphingomonadales</taxon>
        <taxon>Sphingomonadaceae</taxon>
        <taxon>Sphingopyxis</taxon>
    </lineage>
</organism>
<keyword evidence="2 9" id="KW-0028">Amino-acid biosynthesis</keyword>
<comment type="function">
    <text evidence="9">Catalyzes the transfer of the phosphoribosyl group of 5-phosphorylribose-1-pyrophosphate (PRPP) to anthranilate to yield N-(5'-phosphoribosyl)-anthranilate (PRA).</text>
</comment>
<evidence type="ECO:0000313" key="13">
    <source>
        <dbReference type="Proteomes" id="UP000197097"/>
    </source>
</evidence>
<feature type="binding site" evidence="9">
    <location>
        <position position="78"/>
    </location>
    <ligand>
        <name>5-phospho-alpha-D-ribose 1-diphosphate</name>
        <dbReference type="ChEBI" id="CHEBI:58017"/>
    </ligand>
</feature>
<dbReference type="InterPro" id="IPR000312">
    <property type="entry name" value="Glycosyl_Trfase_fam3"/>
</dbReference>
<keyword evidence="9" id="KW-0460">Magnesium</keyword>
<dbReference type="AlphaFoldDB" id="A0A246K6F9"/>
<comment type="cofactor">
    <cofactor evidence="9">
        <name>Mg(2+)</name>
        <dbReference type="ChEBI" id="CHEBI:18420"/>
    </cofactor>
    <text evidence="9">Binds 2 magnesium ions per monomer.</text>
</comment>
<dbReference type="GO" id="GO:0004048">
    <property type="term" value="F:anthranilate phosphoribosyltransferase activity"/>
    <property type="evidence" value="ECO:0007669"/>
    <property type="project" value="UniProtKB-UniRule"/>
</dbReference>
<dbReference type="SUPFAM" id="SSF47648">
    <property type="entry name" value="Nucleoside phosphorylase/phosphoribosyltransferase N-terminal domain"/>
    <property type="match status" value="1"/>
</dbReference>
<dbReference type="Pfam" id="PF02885">
    <property type="entry name" value="Glycos_trans_3N"/>
    <property type="match status" value="1"/>
</dbReference>
<accession>A0A246K6F9</accession>
<evidence type="ECO:0000256" key="2">
    <source>
        <dbReference type="ARBA" id="ARBA00022605"/>
    </source>
</evidence>
<dbReference type="UniPathway" id="UPA00035">
    <property type="reaction ID" value="UER00041"/>
</dbReference>
<dbReference type="InterPro" id="IPR017459">
    <property type="entry name" value="Glycosyl_Trfase_fam3_N_dom"/>
</dbReference>
<keyword evidence="4 9" id="KW-0808">Transferase</keyword>
<dbReference type="PANTHER" id="PTHR43285">
    <property type="entry name" value="ANTHRANILATE PHOSPHORIBOSYLTRANSFERASE"/>
    <property type="match status" value="1"/>
</dbReference>
<evidence type="ECO:0000256" key="8">
    <source>
        <dbReference type="ARBA" id="ARBA00061188"/>
    </source>
</evidence>
<feature type="binding site" evidence="9">
    <location>
        <begin position="88"/>
        <end position="91"/>
    </location>
    <ligand>
        <name>5-phospho-alpha-D-ribose 1-diphosphate</name>
        <dbReference type="ChEBI" id="CHEBI:58017"/>
    </ligand>
</feature>
<evidence type="ECO:0000256" key="7">
    <source>
        <dbReference type="ARBA" id="ARBA00052328"/>
    </source>
</evidence>
<dbReference type="GO" id="GO:0000162">
    <property type="term" value="P:L-tryptophan biosynthetic process"/>
    <property type="evidence" value="ECO:0007669"/>
    <property type="project" value="UniProtKB-UniRule"/>
</dbReference>
<evidence type="ECO:0000259" key="11">
    <source>
        <dbReference type="Pfam" id="PF02885"/>
    </source>
</evidence>
<dbReference type="SUPFAM" id="SSF52418">
    <property type="entry name" value="Nucleoside phosphorylase/phosphoribosyltransferase catalytic domain"/>
    <property type="match status" value="1"/>
</dbReference>
<keyword evidence="13" id="KW-1185">Reference proteome</keyword>
<proteinExistence type="inferred from homology"/>
<dbReference type="PANTHER" id="PTHR43285:SF2">
    <property type="entry name" value="ANTHRANILATE PHOSPHORIBOSYLTRANSFERASE"/>
    <property type="match status" value="1"/>
</dbReference>
<dbReference type="RefSeq" id="WP_088471288.1">
    <property type="nucleotide sequence ID" value="NZ_NISJ01000001.1"/>
</dbReference>
<comment type="similarity">
    <text evidence="9">Belongs to the anthranilate phosphoribosyltransferase family.</text>
</comment>
<feature type="binding site" evidence="9">
    <location>
        <position position="164"/>
    </location>
    <ligand>
        <name>anthranilate</name>
        <dbReference type="ChEBI" id="CHEBI:16567"/>
        <label>2</label>
    </ligand>
</feature>
<evidence type="ECO:0000256" key="3">
    <source>
        <dbReference type="ARBA" id="ARBA00022676"/>
    </source>
</evidence>
<dbReference type="EMBL" id="NISJ01000001">
    <property type="protein sequence ID" value="OWR01475.1"/>
    <property type="molecule type" value="Genomic_DNA"/>
</dbReference>
<keyword evidence="5 9" id="KW-0822">Tryptophan biosynthesis</keyword>
<dbReference type="Pfam" id="PF00591">
    <property type="entry name" value="Glycos_transf_3"/>
    <property type="match status" value="1"/>
</dbReference>
<comment type="caution">
    <text evidence="9">Lacks conserved residue(s) required for the propagation of feature annotation.</text>
</comment>
<keyword evidence="6 9" id="KW-0057">Aromatic amino acid biosynthesis</keyword>